<evidence type="ECO:0000313" key="2">
    <source>
        <dbReference type="Proteomes" id="UP001066276"/>
    </source>
</evidence>
<accession>A0AAV7W0L7</accession>
<dbReference type="EMBL" id="JANPWB010000002">
    <property type="protein sequence ID" value="KAJ1207499.1"/>
    <property type="molecule type" value="Genomic_DNA"/>
</dbReference>
<reference evidence="1" key="1">
    <citation type="journal article" date="2022" name="bioRxiv">
        <title>Sequencing and chromosome-scale assembly of the giantPleurodeles waltlgenome.</title>
        <authorList>
            <person name="Brown T."/>
            <person name="Elewa A."/>
            <person name="Iarovenko S."/>
            <person name="Subramanian E."/>
            <person name="Araus A.J."/>
            <person name="Petzold A."/>
            <person name="Susuki M."/>
            <person name="Suzuki K.-i.T."/>
            <person name="Hayashi T."/>
            <person name="Toyoda A."/>
            <person name="Oliveira C."/>
            <person name="Osipova E."/>
            <person name="Leigh N.D."/>
            <person name="Simon A."/>
            <person name="Yun M.H."/>
        </authorList>
    </citation>
    <scope>NUCLEOTIDE SEQUENCE</scope>
    <source>
        <strain evidence="1">20211129_DDA</strain>
        <tissue evidence="1">Liver</tissue>
    </source>
</reference>
<sequence length="141" mass="15702">MVLGWKIDTVAVEVILLQADLRKVSDKVKVAEGSIVDLQTEVGTLRKQMAQLNCWDIRGLARVLESVQLALLEWMVRTEEGLEMAHLRSLRSDVMKDSVSRIEIQQDGTMAVVDPEQFVKLAGPLDMEVGVLSLLLDYVGP</sequence>
<gene>
    <name evidence="1" type="ORF">NDU88_002890</name>
</gene>
<protein>
    <submittedName>
        <fullName evidence="1">Uncharacterized protein</fullName>
    </submittedName>
</protein>
<dbReference type="Proteomes" id="UP001066276">
    <property type="component" value="Chromosome 1_2"/>
</dbReference>
<evidence type="ECO:0000313" key="1">
    <source>
        <dbReference type="EMBL" id="KAJ1207499.1"/>
    </source>
</evidence>
<comment type="caution">
    <text evidence="1">The sequence shown here is derived from an EMBL/GenBank/DDBJ whole genome shotgun (WGS) entry which is preliminary data.</text>
</comment>
<proteinExistence type="predicted"/>
<keyword evidence="2" id="KW-1185">Reference proteome</keyword>
<dbReference type="AlphaFoldDB" id="A0AAV7W0L7"/>
<name>A0AAV7W0L7_PLEWA</name>
<organism evidence="1 2">
    <name type="scientific">Pleurodeles waltl</name>
    <name type="common">Iberian ribbed newt</name>
    <dbReference type="NCBI Taxonomy" id="8319"/>
    <lineage>
        <taxon>Eukaryota</taxon>
        <taxon>Metazoa</taxon>
        <taxon>Chordata</taxon>
        <taxon>Craniata</taxon>
        <taxon>Vertebrata</taxon>
        <taxon>Euteleostomi</taxon>
        <taxon>Amphibia</taxon>
        <taxon>Batrachia</taxon>
        <taxon>Caudata</taxon>
        <taxon>Salamandroidea</taxon>
        <taxon>Salamandridae</taxon>
        <taxon>Pleurodelinae</taxon>
        <taxon>Pleurodeles</taxon>
    </lineage>
</organism>